<dbReference type="EC" id="2.1.1.-" evidence="4"/>
<dbReference type="Gene3D" id="3.40.50.150">
    <property type="entry name" value="Vaccinia Virus protein VP39"/>
    <property type="match status" value="1"/>
</dbReference>
<dbReference type="Pfam" id="PF01555">
    <property type="entry name" value="N6_N4_Mtase"/>
    <property type="match status" value="1"/>
</dbReference>
<dbReference type="GO" id="GO:0008170">
    <property type="term" value="F:N-methyltransferase activity"/>
    <property type="evidence" value="ECO:0007669"/>
    <property type="project" value="InterPro"/>
</dbReference>
<proteinExistence type="inferred from homology"/>
<dbReference type="Proteomes" id="UP000531251">
    <property type="component" value="Unassembled WGS sequence"/>
</dbReference>
<comment type="catalytic activity">
    <reaction evidence="3">
        <text>a 2'-deoxyadenosine in DNA + S-adenosyl-L-methionine = an N(6)-methyl-2'-deoxyadenosine in DNA + S-adenosyl-L-homocysteine + H(+)</text>
        <dbReference type="Rhea" id="RHEA:15197"/>
        <dbReference type="Rhea" id="RHEA-COMP:12418"/>
        <dbReference type="Rhea" id="RHEA-COMP:12419"/>
        <dbReference type="ChEBI" id="CHEBI:15378"/>
        <dbReference type="ChEBI" id="CHEBI:57856"/>
        <dbReference type="ChEBI" id="CHEBI:59789"/>
        <dbReference type="ChEBI" id="CHEBI:90615"/>
        <dbReference type="ChEBI" id="CHEBI:90616"/>
        <dbReference type="EC" id="2.1.1.72"/>
    </reaction>
</comment>
<accession>A0A7X5Y2G1</accession>
<dbReference type="InterPro" id="IPR029063">
    <property type="entry name" value="SAM-dependent_MTases_sf"/>
</dbReference>
<gene>
    <name evidence="6" type="ORF">GGR89_003759</name>
</gene>
<comment type="caution">
    <text evidence="6">The sequence shown here is derived from an EMBL/GenBank/DDBJ whole genome shotgun (WGS) entry which is preliminary data.</text>
</comment>
<evidence type="ECO:0000256" key="3">
    <source>
        <dbReference type="ARBA" id="ARBA00047942"/>
    </source>
</evidence>
<dbReference type="GO" id="GO:0009007">
    <property type="term" value="F:site-specific DNA-methyltransferase (adenine-specific) activity"/>
    <property type="evidence" value="ECO:0007669"/>
    <property type="project" value="UniProtKB-EC"/>
</dbReference>
<evidence type="ECO:0000256" key="1">
    <source>
        <dbReference type="ARBA" id="ARBA00022603"/>
    </source>
</evidence>
<evidence type="ECO:0000313" key="7">
    <source>
        <dbReference type="Proteomes" id="UP000531251"/>
    </source>
</evidence>
<comment type="similarity">
    <text evidence="4">Belongs to the N(4)/N(6)-methyltransferase family.</text>
</comment>
<dbReference type="PRINTS" id="PR00508">
    <property type="entry name" value="S21N4MTFRASE"/>
</dbReference>
<keyword evidence="2" id="KW-0808">Transferase</keyword>
<dbReference type="InterPro" id="IPR001091">
    <property type="entry name" value="RM_Methyltransferase"/>
</dbReference>
<evidence type="ECO:0000256" key="4">
    <source>
        <dbReference type="RuleBase" id="RU362026"/>
    </source>
</evidence>
<organism evidence="6 7">
    <name type="scientific">Sphingomonas trueperi</name>
    <dbReference type="NCBI Taxonomy" id="53317"/>
    <lineage>
        <taxon>Bacteria</taxon>
        <taxon>Pseudomonadati</taxon>
        <taxon>Pseudomonadota</taxon>
        <taxon>Alphaproteobacteria</taxon>
        <taxon>Sphingomonadales</taxon>
        <taxon>Sphingomonadaceae</taxon>
        <taxon>Sphingomonas</taxon>
    </lineage>
</organism>
<dbReference type="InterPro" id="IPR002941">
    <property type="entry name" value="DNA_methylase_N4/N6"/>
</dbReference>
<dbReference type="GO" id="GO:0032259">
    <property type="term" value="P:methylation"/>
    <property type="evidence" value="ECO:0007669"/>
    <property type="project" value="UniProtKB-KW"/>
</dbReference>
<dbReference type="EMBL" id="JAATJB010000015">
    <property type="protein sequence ID" value="NJB99418.1"/>
    <property type="molecule type" value="Genomic_DNA"/>
</dbReference>
<evidence type="ECO:0000256" key="2">
    <source>
        <dbReference type="ARBA" id="ARBA00022679"/>
    </source>
</evidence>
<dbReference type="GO" id="GO:0003677">
    <property type="term" value="F:DNA binding"/>
    <property type="evidence" value="ECO:0007669"/>
    <property type="project" value="InterPro"/>
</dbReference>
<reference evidence="6 7" key="1">
    <citation type="submission" date="2020-03" db="EMBL/GenBank/DDBJ databases">
        <title>Genomic Encyclopedia of Type Strains, Phase IV (KMG-IV): sequencing the most valuable type-strain genomes for metagenomic binning, comparative biology and taxonomic classification.</title>
        <authorList>
            <person name="Goeker M."/>
        </authorList>
    </citation>
    <scope>NUCLEOTIDE SEQUENCE [LARGE SCALE GENOMIC DNA]</scope>
    <source>
        <strain evidence="6 7">DSM 7225</strain>
    </source>
</reference>
<sequence>MTYLRKEVIGRATLYLGDAREIVPTLGLVSDIMMDPPYEAIMHESKSGMKGLVRPDGSHHWKPLDFDPIDAIRDEVVSWGAQCEGWFIAFCTSEGVARWADAINASPMKYKRACVWIKPDSTPQMNGQGPAQGAEHFVCAWAGKGHARWNAGGKRGVYTHLVNGPERTGAHPTEKPRRLMSELVADFTQPGATILDPFMGSGTTGVAAVMAGRSFIGIDLNPTYFALACKRIEDAQRQYGLFEGVAA</sequence>
<keyword evidence="7" id="KW-1185">Reference proteome</keyword>
<dbReference type="SUPFAM" id="SSF53335">
    <property type="entry name" value="S-adenosyl-L-methionine-dependent methyltransferases"/>
    <property type="match status" value="1"/>
</dbReference>
<name>A0A7X5Y2G1_9SPHN</name>
<protein>
    <recommendedName>
        <fullName evidence="4">Methyltransferase</fullName>
        <ecNumber evidence="4">2.1.1.-</ecNumber>
    </recommendedName>
</protein>
<evidence type="ECO:0000259" key="5">
    <source>
        <dbReference type="Pfam" id="PF01555"/>
    </source>
</evidence>
<keyword evidence="1" id="KW-0489">Methyltransferase</keyword>
<feature type="domain" description="DNA methylase N-4/N-6" evidence="5">
    <location>
        <begin position="71"/>
        <end position="228"/>
    </location>
</feature>
<dbReference type="AlphaFoldDB" id="A0A7X5Y2G1"/>
<evidence type="ECO:0000313" key="6">
    <source>
        <dbReference type="EMBL" id="NJB99418.1"/>
    </source>
</evidence>
<dbReference type="RefSeq" id="WP_206431265.1">
    <property type="nucleotide sequence ID" value="NZ_BAAADY010000020.1"/>
</dbReference>